<proteinExistence type="predicted"/>
<dbReference type="EMBL" id="BLQM01000193">
    <property type="protein sequence ID" value="GMH74184.1"/>
    <property type="molecule type" value="Genomic_DNA"/>
</dbReference>
<feature type="compositionally biased region" description="Gly residues" evidence="1">
    <location>
        <begin position="497"/>
        <end position="512"/>
    </location>
</feature>
<comment type="caution">
    <text evidence="2">The sequence shown here is derived from an EMBL/GenBank/DDBJ whole genome shotgun (WGS) entry which is preliminary data.</text>
</comment>
<protein>
    <submittedName>
        <fullName evidence="2">Uncharacterized protein</fullName>
    </submittedName>
</protein>
<feature type="region of interest" description="Disordered" evidence="1">
    <location>
        <begin position="648"/>
        <end position="669"/>
    </location>
</feature>
<gene>
    <name evidence="2" type="ORF">TL16_g06395</name>
</gene>
<reference evidence="3" key="1">
    <citation type="journal article" date="2023" name="Commun. Biol.">
        <title>Genome analysis of Parmales, the sister group of diatoms, reveals the evolutionary specialization of diatoms from phago-mixotrophs to photoautotrophs.</title>
        <authorList>
            <person name="Ban H."/>
            <person name="Sato S."/>
            <person name="Yoshikawa S."/>
            <person name="Yamada K."/>
            <person name="Nakamura Y."/>
            <person name="Ichinomiya M."/>
            <person name="Sato N."/>
            <person name="Blanc-Mathieu R."/>
            <person name="Endo H."/>
            <person name="Kuwata A."/>
            <person name="Ogata H."/>
        </authorList>
    </citation>
    <scope>NUCLEOTIDE SEQUENCE [LARGE SCALE GENOMIC DNA]</scope>
</reference>
<feature type="compositionally biased region" description="Basic residues" evidence="1">
    <location>
        <begin position="538"/>
        <end position="552"/>
    </location>
</feature>
<evidence type="ECO:0000256" key="1">
    <source>
        <dbReference type="SAM" id="MobiDB-lite"/>
    </source>
</evidence>
<feature type="compositionally biased region" description="Polar residues" evidence="1">
    <location>
        <begin position="1"/>
        <end position="12"/>
    </location>
</feature>
<evidence type="ECO:0000313" key="3">
    <source>
        <dbReference type="Proteomes" id="UP001162640"/>
    </source>
</evidence>
<name>A0A9W7ATN5_9STRA</name>
<sequence length="669" mass="77451">MPALPGQNSGTYDASAGKVNKKGHTSGLVRRTIMNIPRFSFKREKDWIKKGHVESSNAVASNVRKKAADAAKEEEEEEDGGKFGVRARAAAAAANEENVSRRKTVVGIGKAKKFVIDGTGRGLPIRAFPDAATRRTLLMYCTRNGITQKMLETLYDSHKEVIEGRYHYDGAKKKWYDYSIDSSLDIFEGHRVEMIAFVVLSHAFFKEYPGLPPHDGKDHRGISFARYVIWSCEICRLKDYEMIDLFMKCLTQKPNIEPDFFMNEGMLPPFFEAIHRDFRTNKFLRYLIDELLPIKEGGDMGLTLTELIRYAYKYPVLLFPIFDFQKMWRRKMFGEHFWSERVFEAHERPDEYEDARSKFGIESENFNLFARLPTTKSAWTHTARNVTLDLLAERSRNKIAPPWKLVSRIIASRILKDRFGYQNSYFFLKLLDMREDFVLEKEQEIKTKALEDGELLYDEWLKAEFFHNPITGISKWDNRYKKGTTDGVEFSLDMETGPGGDGGGRRGSILKGGDGEDGEMEEGDEDYDYDYEAEQERRLRKKEKKRRKKKEKRERDGLELPELKEGEEEEDSHHDAHLLAEDRTNSGLNRFDPTKRRGGHENILLAGHDDDEEARKDEIDTSFALLARNKQLADHKYEIQHESVPDIIKENKQRKVDSLNVKQSPDKDS</sequence>
<feature type="compositionally biased region" description="Basic and acidic residues" evidence="1">
    <location>
        <begin position="553"/>
        <end position="564"/>
    </location>
</feature>
<dbReference type="Proteomes" id="UP001162640">
    <property type="component" value="Unassembled WGS sequence"/>
</dbReference>
<feature type="region of interest" description="Disordered" evidence="1">
    <location>
        <begin position="1"/>
        <end position="23"/>
    </location>
</feature>
<dbReference type="AlphaFoldDB" id="A0A9W7ATN5"/>
<feature type="compositionally biased region" description="Acidic residues" evidence="1">
    <location>
        <begin position="515"/>
        <end position="533"/>
    </location>
</feature>
<feature type="region of interest" description="Disordered" evidence="1">
    <location>
        <begin position="490"/>
        <end position="615"/>
    </location>
</feature>
<organism evidence="2 3">
    <name type="scientific">Triparma laevis f. inornata</name>
    <dbReference type="NCBI Taxonomy" id="1714386"/>
    <lineage>
        <taxon>Eukaryota</taxon>
        <taxon>Sar</taxon>
        <taxon>Stramenopiles</taxon>
        <taxon>Ochrophyta</taxon>
        <taxon>Bolidophyceae</taxon>
        <taxon>Parmales</taxon>
        <taxon>Triparmaceae</taxon>
        <taxon>Triparma</taxon>
    </lineage>
</organism>
<evidence type="ECO:0000313" key="2">
    <source>
        <dbReference type="EMBL" id="GMH74184.1"/>
    </source>
</evidence>
<feature type="compositionally biased region" description="Basic and acidic residues" evidence="1">
    <location>
        <begin position="571"/>
        <end position="584"/>
    </location>
</feature>
<accession>A0A9W7ATN5</accession>
<feature type="compositionally biased region" description="Basic and acidic residues" evidence="1">
    <location>
        <begin position="648"/>
        <end position="657"/>
    </location>
</feature>